<dbReference type="InterPro" id="IPR021109">
    <property type="entry name" value="Peptidase_aspartic_dom_sf"/>
</dbReference>
<dbReference type="SUPFAM" id="SSF50630">
    <property type="entry name" value="Acid proteases"/>
    <property type="match status" value="1"/>
</dbReference>
<name>A0A4P9W3T2_9FUNG</name>
<gene>
    <name evidence="8" type="ORF">BDK51DRAFT_37390</name>
</gene>
<reference evidence="9" key="1">
    <citation type="journal article" date="2018" name="Nat. Microbiol.">
        <title>Leveraging single-cell genomics to expand the fungal tree of life.</title>
        <authorList>
            <person name="Ahrendt S.R."/>
            <person name="Quandt C.A."/>
            <person name="Ciobanu D."/>
            <person name="Clum A."/>
            <person name="Salamov A."/>
            <person name="Andreopoulos B."/>
            <person name="Cheng J.F."/>
            <person name="Woyke T."/>
            <person name="Pelin A."/>
            <person name="Henrissat B."/>
            <person name="Reynolds N.K."/>
            <person name="Benny G.L."/>
            <person name="Smith M.E."/>
            <person name="James T.Y."/>
            <person name="Grigoriev I.V."/>
        </authorList>
    </citation>
    <scope>NUCLEOTIDE SEQUENCE [LARGE SCALE GENOMIC DNA]</scope>
</reference>
<keyword evidence="5" id="KW-0645">Protease</keyword>
<dbReference type="EMBL" id="KZ998618">
    <property type="protein sequence ID" value="RKO85923.1"/>
    <property type="molecule type" value="Genomic_DNA"/>
</dbReference>
<dbReference type="GO" id="GO:0004190">
    <property type="term" value="F:aspartic-type endopeptidase activity"/>
    <property type="evidence" value="ECO:0007669"/>
    <property type="project" value="UniProtKB-KW"/>
</dbReference>
<dbReference type="Pfam" id="PF00026">
    <property type="entry name" value="Asp"/>
    <property type="match status" value="1"/>
</dbReference>
<dbReference type="InterPro" id="IPR034164">
    <property type="entry name" value="Pepsin-like_dom"/>
</dbReference>
<feature type="disulfide bond" evidence="4">
    <location>
        <begin position="319"/>
        <end position="353"/>
    </location>
</feature>
<feature type="active site" evidence="3">
    <location>
        <position position="289"/>
    </location>
</feature>
<proteinExistence type="inferred from homology"/>
<dbReference type="InterPro" id="IPR033121">
    <property type="entry name" value="PEPTIDASE_A1"/>
</dbReference>
<evidence type="ECO:0000313" key="8">
    <source>
        <dbReference type="EMBL" id="RKO85923.1"/>
    </source>
</evidence>
<feature type="chain" id="PRO_5020590931" evidence="6">
    <location>
        <begin position="18"/>
        <end position="396"/>
    </location>
</feature>
<sequence>MKSAILIASALAATATASPVGGFSYSAPHPVTIPIARRPNDASPAAKARANLPIARARFSKAKSIGAAKRGLPLTDVGDQFYYTTVSIGNGQSFKVDLDTGSSDLWVPGPKCTDSDGSCTAGGGSIKLTDKSIHSAGVTFSDSYGSGDASGNVYYGPYTLAGATVTKGYFGVTTSEAGFDFAAQGLLGLSFPFGTNIPGGVTSSVGEVPILALGLKSFGFYLSNSAQGDKGTFTTNGYDASHVKGPFSYETIITDPGYWQFDVSKGFYNVGGKKGGLSDGGSTIHAIADTGTTLLILPTNVANNIYTLIGANSDGSIDCGVAKTGPSIEFTFSKNTYAVPADQYVLDNGDGTCMSGVTGGAENDGVSIFGDIFLRTWYSFYDISNKRIGFAKAIHP</sequence>
<evidence type="ECO:0000259" key="7">
    <source>
        <dbReference type="PROSITE" id="PS51767"/>
    </source>
</evidence>
<keyword evidence="2 5" id="KW-0064">Aspartyl protease</keyword>
<keyword evidence="6" id="KW-0732">Signal</keyword>
<dbReference type="CDD" id="cd05471">
    <property type="entry name" value="pepsin_like"/>
    <property type="match status" value="1"/>
</dbReference>
<dbReference type="PRINTS" id="PR00792">
    <property type="entry name" value="PEPSIN"/>
</dbReference>
<keyword evidence="9" id="KW-1185">Reference proteome</keyword>
<dbReference type="Gene3D" id="2.40.70.10">
    <property type="entry name" value="Acid Proteases"/>
    <property type="match status" value="2"/>
</dbReference>
<dbReference type="PROSITE" id="PS51767">
    <property type="entry name" value="PEPTIDASE_A1"/>
    <property type="match status" value="1"/>
</dbReference>
<evidence type="ECO:0000313" key="9">
    <source>
        <dbReference type="Proteomes" id="UP000269721"/>
    </source>
</evidence>
<dbReference type="PANTHER" id="PTHR47966:SF51">
    <property type="entry name" value="BETA-SITE APP-CLEAVING ENZYME, ISOFORM A-RELATED"/>
    <property type="match status" value="1"/>
</dbReference>
<evidence type="ECO:0000256" key="3">
    <source>
        <dbReference type="PIRSR" id="PIRSR601461-1"/>
    </source>
</evidence>
<accession>A0A4P9W3T2</accession>
<evidence type="ECO:0000256" key="2">
    <source>
        <dbReference type="ARBA" id="ARBA00022750"/>
    </source>
</evidence>
<evidence type="ECO:0000256" key="4">
    <source>
        <dbReference type="PIRSR" id="PIRSR601461-2"/>
    </source>
</evidence>
<feature type="domain" description="Peptidase A1" evidence="7">
    <location>
        <begin position="82"/>
        <end position="391"/>
    </location>
</feature>
<dbReference type="OrthoDB" id="2149309at2759"/>
<dbReference type="InterPro" id="IPR001461">
    <property type="entry name" value="Aspartic_peptidase_A1"/>
</dbReference>
<dbReference type="Proteomes" id="UP000269721">
    <property type="component" value="Unassembled WGS sequence"/>
</dbReference>
<feature type="signal peptide" evidence="6">
    <location>
        <begin position="1"/>
        <end position="17"/>
    </location>
</feature>
<dbReference type="PANTHER" id="PTHR47966">
    <property type="entry name" value="BETA-SITE APP-CLEAVING ENZYME, ISOFORM A-RELATED"/>
    <property type="match status" value="1"/>
</dbReference>
<keyword evidence="5" id="KW-0378">Hydrolase</keyword>
<evidence type="ECO:0000256" key="1">
    <source>
        <dbReference type="ARBA" id="ARBA00007447"/>
    </source>
</evidence>
<dbReference type="GO" id="GO:0006508">
    <property type="term" value="P:proteolysis"/>
    <property type="evidence" value="ECO:0007669"/>
    <property type="project" value="UniProtKB-KW"/>
</dbReference>
<evidence type="ECO:0000256" key="6">
    <source>
        <dbReference type="SAM" id="SignalP"/>
    </source>
</evidence>
<organism evidence="8 9">
    <name type="scientific">Blyttiomyces helicus</name>
    <dbReference type="NCBI Taxonomy" id="388810"/>
    <lineage>
        <taxon>Eukaryota</taxon>
        <taxon>Fungi</taxon>
        <taxon>Fungi incertae sedis</taxon>
        <taxon>Chytridiomycota</taxon>
        <taxon>Chytridiomycota incertae sedis</taxon>
        <taxon>Chytridiomycetes</taxon>
        <taxon>Chytridiomycetes incertae sedis</taxon>
        <taxon>Blyttiomyces</taxon>
    </lineage>
</organism>
<protein>
    <submittedName>
        <fullName evidence="8">Aspartic peptidase domain-containing protein</fullName>
    </submittedName>
</protein>
<dbReference type="InterPro" id="IPR001969">
    <property type="entry name" value="Aspartic_peptidase_AS"/>
</dbReference>
<feature type="active site" evidence="3">
    <location>
        <position position="99"/>
    </location>
</feature>
<evidence type="ECO:0000256" key="5">
    <source>
        <dbReference type="RuleBase" id="RU000454"/>
    </source>
</evidence>
<keyword evidence="4" id="KW-1015">Disulfide bond</keyword>
<dbReference type="PROSITE" id="PS00141">
    <property type="entry name" value="ASP_PROTEASE"/>
    <property type="match status" value="2"/>
</dbReference>
<comment type="similarity">
    <text evidence="1 5">Belongs to the peptidase A1 family.</text>
</comment>
<dbReference type="AlphaFoldDB" id="A0A4P9W3T2"/>